<evidence type="ECO:0000313" key="5">
    <source>
        <dbReference type="Proteomes" id="UP000316988"/>
    </source>
</evidence>
<organism evidence="4 5">
    <name type="scientific">Aeromicrobium piscarium</name>
    <dbReference type="NCBI Taxonomy" id="2590901"/>
    <lineage>
        <taxon>Bacteria</taxon>
        <taxon>Bacillati</taxon>
        <taxon>Actinomycetota</taxon>
        <taxon>Actinomycetes</taxon>
        <taxon>Propionibacteriales</taxon>
        <taxon>Nocardioidaceae</taxon>
        <taxon>Aeromicrobium</taxon>
    </lineage>
</organism>
<reference evidence="4 5" key="1">
    <citation type="submission" date="2019-07" db="EMBL/GenBank/DDBJ databases">
        <authorList>
            <person name="Zhao L.H."/>
        </authorList>
    </citation>
    <scope>NUCLEOTIDE SEQUENCE [LARGE SCALE GENOMIC DNA]</scope>
    <source>
        <strain evidence="4 5">Co35</strain>
    </source>
</reference>
<dbReference type="AlphaFoldDB" id="A0A554SBC4"/>
<name>A0A554SBC4_9ACTN</name>
<proteinExistence type="predicted"/>
<accession>A0A554SBC4</accession>
<feature type="region of interest" description="Disordered" evidence="1">
    <location>
        <begin position="1"/>
        <end position="20"/>
    </location>
</feature>
<keyword evidence="5" id="KW-1185">Reference proteome</keyword>
<evidence type="ECO:0000256" key="1">
    <source>
        <dbReference type="SAM" id="MobiDB-lite"/>
    </source>
</evidence>
<feature type="domain" description="DUF4190" evidence="3">
    <location>
        <begin position="24"/>
        <end position="84"/>
    </location>
</feature>
<dbReference type="EMBL" id="VLNT01000005">
    <property type="protein sequence ID" value="TSD63645.1"/>
    <property type="molecule type" value="Genomic_DNA"/>
</dbReference>
<protein>
    <submittedName>
        <fullName evidence="4">DUF4190 domain-containing protein</fullName>
    </submittedName>
</protein>
<feature type="transmembrane region" description="Helical" evidence="2">
    <location>
        <begin position="73"/>
        <end position="100"/>
    </location>
</feature>
<dbReference type="Proteomes" id="UP000316988">
    <property type="component" value="Unassembled WGS sequence"/>
</dbReference>
<dbReference type="Pfam" id="PF13828">
    <property type="entry name" value="DUF4190"/>
    <property type="match status" value="1"/>
</dbReference>
<sequence length="109" mass="11274">MSSYPTAPQGNGDWRPPEKHPQSTLALVLGILGLVICSILGPFAWYIGGKAVSEIDASGGRYEGRSEANAGKILGIIGTVLLGLGVLMIIAVVFFGFLGVMASSSSSTY</sequence>
<feature type="transmembrane region" description="Helical" evidence="2">
    <location>
        <begin position="25"/>
        <end position="47"/>
    </location>
</feature>
<evidence type="ECO:0000259" key="3">
    <source>
        <dbReference type="Pfam" id="PF13828"/>
    </source>
</evidence>
<dbReference type="InterPro" id="IPR025241">
    <property type="entry name" value="DUF4190"/>
</dbReference>
<keyword evidence="2" id="KW-1133">Transmembrane helix</keyword>
<gene>
    <name evidence="4" type="ORF">FNM00_08520</name>
</gene>
<dbReference type="RefSeq" id="WP_143913016.1">
    <property type="nucleotide sequence ID" value="NZ_VLNT01000005.1"/>
</dbReference>
<comment type="caution">
    <text evidence="4">The sequence shown here is derived from an EMBL/GenBank/DDBJ whole genome shotgun (WGS) entry which is preliminary data.</text>
</comment>
<keyword evidence="2" id="KW-0812">Transmembrane</keyword>
<keyword evidence="2" id="KW-0472">Membrane</keyword>
<evidence type="ECO:0000313" key="4">
    <source>
        <dbReference type="EMBL" id="TSD63645.1"/>
    </source>
</evidence>
<evidence type="ECO:0000256" key="2">
    <source>
        <dbReference type="SAM" id="Phobius"/>
    </source>
</evidence>